<dbReference type="EMBL" id="CP003837">
    <property type="protein sequence ID" value="AGH46547.1"/>
    <property type="molecule type" value="Genomic_DNA"/>
</dbReference>
<dbReference type="HOGENOM" id="CLU_3064438_0_0_6"/>
<organism evidence="1 2">
    <name type="scientific">Paraglaciecola psychrophila 170</name>
    <dbReference type="NCBI Taxonomy" id="1129794"/>
    <lineage>
        <taxon>Bacteria</taxon>
        <taxon>Pseudomonadati</taxon>
        <taxon>Pseudomonadota</taxon>
        <taxon>Gammaproteobacteria</taxon>
        <taxon>Alteromonadales</taxon>
        <taxon>Alteromonadaceae</taxon>
        <taxon>Paraglaciecola</taxon>
    </lineage>
</organism>
<dbReference type="Proteomes" id="UP000011864">
    <property type="component" value="Chromosome"/>
</dbReference>
<evidence type="ECO:0000313" key="1">
    <source>
        <dbReference type="EMBL" id="AGH46547.1"/>
    </source>
</evidence>
<dbReference type="KEGG" id="gps:C427_4445"/>
<sequence>MELKSYNHSFFDEKLSWQSYKIIFNETDPAGLGGLLIVIPQHKCLVFDDLNSR</sequence>
<proteinExistence type="predicted"/>
<accession>M4S7D1</accession>
<dbReference type="STRING" id="1129794.C427_4445"/>
<evidence type="ECO:0000313" key="2">
    <source>
        <dbReference type="Proteomes" id="UP000011864"/>
    </source>
</evidence>
<name>M4S7D1_9ALTE</name>
<dbReference type="AlphaFoldDB" id="M4S7D1"/>
<keyword evidence="2" id="KW-1185">Reference proteome</keyword>
<gene>
    <name evidence="1" type="ORF">C427_4445</name>
</gene>
<protein>
    <submittedName>
        <fullName evidence="1">Uncharacterized protein</fullName>
    </submittedName>
</protein>
<reference evidence="1 2" key="1">
    <citation type="journal article" date="2013" name="Genome Announc.">
        <title>Complete Genome Sequence of Glaciecola psychrophila Strain 170T.</title>
        <authorList>
            <person name="Yin J."/>
            <person name="Chen J."/>
            <person name="Liu G."/>
            <person name="Yu Y."/>
            <person name="Song L."/>
            <person name="Wang X."/>
            <person name="Qu X."/>
        </authorList>
    </citation>
    <scope>NUCLEOTIDE SEQUENCE [LARGE SCALE GENOMIC DNA]</scope>
    <source>
        <strain evidence="1 2">170</strain>
    </source>
</reference>